<organism evidence="2 3">
    <name type="scientific">Gymnopus androsaceus JB14</name>
    <dbReference type="NCBI Taxonomy" id="1447944"/>
    <lineage>
        <taxon>Eukaryota</taxon>
        <taxon>Fungi</taxon>
        <taxon>Dikarya</taxon>
        <taxon>Basidiomycota</taxon>
        <taxon>Agaricomycotina</taxon>
        <taxon>Agaricomycetes</taxon>
        <taxon>Agaricomycetidae</taxon>
        <taxon>Agaricales</taxon>
        <taxon>Marasmiineae</taxon>
        <taxon>Omphalotaceae</taxon>
        <taxon>Gymnopus</taxon>
    </lineage>
</organism>
<name>A0A6A4IF96_9AGAR</name>
<feature type="compositionally biased region" description="Basic residues" evidence="1">
    <location>
        <begin position="440"/>
        <end position="449"/>
    </location>
</feature>
<feature type="compositionally biased region" description="Polar residues" evidence="1">
    <location>
        <begin position="187"/>
        <end position="205"/>
    </location>
</feature>
<feature type="compositionally biased region" description="Basic and acidic residues" evidence="1">
    <location>
        <begin position="224"/>
        <end position="234"/>
    </location>
</feature>
<dbReference type="Proteomes" id="UP000799118">
    <property type="component" value="Unassembled WGS sequence"/>
</dbReference>
<feature type="region of interest" description="Disordered" evidence="1">
    <location>
        <begin position="288"/>
        <end position="309"/>
    </location>
</feature>
<feature type="compositionally biased region" description="Pro residues" evidence="1">
    <location>
        <begin position="36"/>
        <end position="48"/>
    </location>
</feature>
<dbReference type="OrthoDB" id="3058472at2759"/>
<accession>A0A6A4IF96</accession>
<gene>
    <name evidence="2" type="ORF">BT96DRAFT_1012892</name>
</gene>
<evidence type="ECO:0000313" key="3">
    <source>
        <dbReference type="Proteomes" id="UP000799118"/>
    </source>
</evidence>
<feature type="region of interest" description="Disordered" evidence="1">
    <location>
        <begin position="340"/>
        <end position="375"/>
    </location>
</feature>
<feature type="compositionally biased region" description="Pro residues" evidence="1">
    <location>
        <begin position="469"/>
        <end position="484"/>
    </location>
</feature>
<evidence type="ECO:0000256" key="1">
    <source>
        <dbReference type="SAM" id="MobiDB-lite"/>
    </source>
</evidence>
<feature type="region of interest" description="Disordered" evidence="1">
    <location>
        <begin position="431"/>
        <end position="508"/>
    </location>
</feature>
<evidence type="ECO:0000313" key="2">
    <source>
        <dbReference type="EMBL" id="KAE9409321.1"/>
    </source>
</evidence>
<reference evidence="2" key="1">
    <citation type="journal article" date="2019" name="Environ. Microbiol.">
        <title>Fungal ecological strategies reflected in gene transcription - a case study of two litter decomposers.</title>
        <authorList>
            <person name="Barbi F."/>
            <person name="Kohler A."/>
            <person name="Barry K."/>
            <person name="Baskaran P."/>
            <person name="Daum C."/>
            <person name="Fauchery L."/>
            <person name="Ihrmark K."/>
            <person name="Kuo A."/>
            <person name="LaButti K."/>
            <person name="Lipzen A."/>
            <person name="Morin E."/>
            <person name="Grigoriev I.V."/>
            <person name="Henrissat B."/>
            <person name="Lindahl B."/>
            <person name="Martin F."/>
        </authorList>
    </citation>
    <scope>NUCLEOTIDE SEQUENCE</scope>
    <source>
        <strain evidence="2">JB14</strain>
    </source>
</reference>
<feature type="compositionally biased region" description="Polar residues" evidence="1">
    <location>
        <begin position="360"/>
        <end position="372"/>
    </location>
</feature>
<feature type="region of interest" description="Disordered" evidence="1">
    <location>
        <begin position="149"/>
        <end position="248"/>
    </location>
</feature>
<feature type="region of interest" description="Disordered" evidence="1">
    <location>
        <begin position="1"/>
        <end position="80"/>
    </location>
</feature>
<feature type="region of interest" description="Disordered" evidence="1">
    <location>
        <begin position="584"/>
        <end position="613"/>
    </location>
</feature>
<sequence length="613" mass="67231">MAEHSSSHNSRHGTQRSVSRTNTSISASTQQGHAPSPQPIPLPSPVPVLDPQRPIRSFYATNPDPNPDTEDSGDDFVNIENVDGTATGYRSEPVVPRKKDDLHLRLIAMVTEQPAARATLPTYMFTPPTPVAPAQQTSYVDERVSFPQPEIESPDILPPTTSPHPTRIEVDDNTTIHREPDVPPVSRHQSQHNTTRNSNRNSYAYPSSYRDPPSIAAHPQPSPDYRRMSRHTGEEGGPLSYSTNSPSFSTELDRAPFRLFKVFSTLINMPWVSHERVTVDYSPGMDGSRGVLRTSMPEGVRTSRSSKDRQSIRWSIANQGWQPWKRMTVFFTPDGRVISPQDGPSALTRGDARKGDLWIQTANPPSSKNQEGSGRCELGKRACCEVLFGINNTTCSLHPRNTHRQTPRRQSRVLYYPPDEYVFIDARSTPASSPILGRRVNPKGRHREHRDRNQHTNIRSRTSRDTSRPPQPPMPTAPSSPYPLSPLVFLPSNHLDSAGGATESHPQNASTVPVFGVTPVYMSVVPGMLPLPPRSVGSAAGESSPPGFAGRGAGGNYANGPGYGVQGYTGSAFNGSGGTYTYGYAYPYPHSQSPPPQVHHHDDHKQTSGQPPG</sequence>
<dbReference type="AlphaFoldDB" id="A0A6A4IF96"/>
<dbReference type="EMBL" id="ML769388">
    <property type="protein sequence ID" value="KAE9409321.1"/>
    <property type="molecule type" value="Genomic_DNA"/>
</dbReference>
<keyword evidence="3" id="KW-1185">Reference proteome</keyword>
<feature type="compositionally biased region" description="Polar residues" evidence="1">
    <location>
        <begin position="15"/>
        <end position="33"/>
    </location>
</feature>
<proteinExistence type="predicted"/>
<protein>
    <submittedName>
        <fullName evidence="2">Uncharacterized protein</fullName>
    </submittedName>
</protein>
<feature type="compositionally biased region" description="Basic and acidic residues" evidence="1">
    <location>
        <begin position="166"/>
        <end position="181"/>
    </location>
</feature>